<dbReference type="EMBL" id="JH597993">
    <property type="status" value="NOT_ANNOTATED_CDS"/>
    <property type="molecule type" value="Genomic_DNA"/>
</dbReference>
<evidence type="ECO:0000313" key="2">
    <source>
        <dbReference type="EnsemblProtists" id="HpaP810768"/>
    </source>
</evidence>
<proteinExistence type="predicted"/>
<organism evidence="2 3">
    <name type="scientific">Hyaloperonospora arabidopsidis (strain Emoy2)</name>
    <name type="common">Downy mildew agent</name>
    <name type="synonym">Peronospora arabidopsidis</name>
    <dbReference type="NCBI Taxonomy" id="559515"/>
    <lineage>
        <taxon>Eukaryota</taxon>
        <taxon>Sar</taxon>
        <taxon>Stramenopiles</taxon>
        <taxon>Oomycota</taxon>
        <taxon>Peronosporomycetes</taxon>
        <taxon>Peronosporales</taxon>
        <taxon>Peronosporaceae</taxon>
        <taxon>Hyaloperonospora</taxon>
    </lineage>
</organism>
<accession>M4BW67</accession>
<name>M4BW67_HYAAE</name>
<evidence type="ECO:0000313" key="3">
    <source>
        <dbReference type="Proteomes" id="UP000011713"/>
    </source>
</evidence>
<keyword evidence="3" id="KW-1185">Reference proteome</keyword>
<protein>
    <submittedName>
        <fullName evidence="2">Uncharacterized protein</fullName>
    </submittedName>
</protein>
<reference evidence="3" key="1">
    <citation type="journal article" date="2010" name="Science">
        <title>Signatures of adaptation to obligate biotrophy in the Hyaloperonospora arabidopsidis genome.</title>
        <authorList>
            <person name="Baxter L."/>
            <person name="Tripathy S."/>
            <person name="Ishaque N."/>
            <person name="Boot N."/>
            <person name="Cabral A."/>
            <person name="Kemen E."/>
            <person name="Thines M."/>
            <person name="Ah-Fong A."/>
            <person name="Anderson R."/>
            <person name="Badejoko W."/>
            <person name="Bittner-Eddy P."/>
            <person name="Boore J.L."/>
            <person name="Chibucos M.C."/>
            <person name="Coates M."/>
            <person name="Dehal P."/>
            <person name="Delehaunty K."/>
            <person name="Dong S."/>
            <person name="Downton P."/>
            <person name="Dumas B."/>
            <person name="Fabro G."/>
            <person name="Fronick C."/>
            <person name="Fuerstenberg S.I."/>
            <person name="Fulton L."/>
            <person name="Gaulin E."/>
            <person name="Govers F."/>
            <person name="Hughes L."/>
            <person name="Humphray S."/>
            <person name="Jiang R.H."/>
            <person name="Judelson H."/>
            <person name="Kamoun S."/>
            <person name="Kyung K."/>
            <person name="Meijer H."/>
            <person name="Minx P."/>
            <person name="Morris P."/>
            <person name="Nelson J."/>
            <person name="Phuntumart V."/>
            <person name="Qutob D."/>
            <person name="Rehmany A."/>
            <person name="Rougon-Cardoso A."/>
            <person name="Ryden P."/>
            <person name="Torto-Alalibo T."/>
            <person name="Studholme D."/>
            <person name="Wang Y."/>
            <person name="Win J."/>
            <person name="Wood J."/>
            <person name="Clifton S.W."/>
            <person name="Rogers J."/>
            <person name="Van den Ackerveken G."/>
            <person name="Jones J.D."/>
            <person name="McDowell J.M."/>
            <person name="Beynon J."/>
            <person name="Tyler B.M."/>
        </authorList>
    </citation>
    <scope>NUCLEOTIDE SEQUENCE [LARGE SCALE GENOMIC DNA]</scope>
    <source>
        <strain evidence="3">Emoy2</strain>
    </source>
</reference>
<feature type="compositionally biased region" description="Basic and acidic residues" evidence="1">
    <location>
        <begin position="187"/>
        <end position="197"/>
    </location>
</feature>
<dbReference type="VEuPathDB" id="FungiDB:HpaG810768"/>
<dbReference type="EnsemblProtists" id="HpaT810768">
    <property type="protein sequence ID" value="HpaP810768"/>
    <property type="gene ID" value="HpaG810768"/>
</dbReference>
<sequence length="221" mass="25223">MCGDQCLCARFVERLVRYRDECIVTVVVTHIPYGWVQLNRIVWEQFPLNFVHERLPLKQDACGNVVLLFKLDDLDICDIRHVYACKSLLVHDPQFGYRRSEKVEESRKALRSEEAKDLVDGGFQTVESEAVGNARVAHSCECWETPQLCGRNGRCNGAPLSPPRCPTLAHPVHPPYHRSCSRRTRRTGSELDQLDRRRSPHGKVVVEFVSEKSRIMAIAVA</sequence>
<feature type="compositionally biased region" description="Basic residues" evidence="1">
    <location>
        <begin position="176"/>
        <end position="186"/>
    </location>
</feature>
<dbReference type="AlphaFoldDB" id="M4BW67"/>
<dbReference type="Proteomes" id="UP000011713">
    <property type="component" value="Unassembled WGS sequence"/>
</dbReference>
<feature type="region of interest" description="Disordered" evidence="1">
    <location>
        <begin position="176"/>
        <end position="197"/>
    </location>
</feature>
<reference evidence="2" key="2">
    <citation type="submission" date="2015-06" db="UniProtKB">
        <authorList>
            <consortium name="EnsemblProtists"/>
        </authorList>
    </citation>
    <scope>IDENTIFICATION</scope>
    <source>
        <strain evidence="2">Emoy2</strain>
    </source>
</reference>
<dbReference type="HOGENOM" id="CLU_1252721_0_0_1"/>
<evidence type="ECO:0000256" key="1">
    <source>
        <dbReference type="SAM" id="MobiDB-lite"/>
    </source>
</evidence>
<dbReference type="InParanoid" id="M4BW67"/>